<protein>
    <submittedName>
        <fullName evidence="2">Uncharacterized protein</fullName>
    </submittedName>
</protein>
<reference evidence="2" key="1">
    <citation type="journal article" date="2020" name="Nature">
        <title>Giant virus diversity and host interactions through global metagenomics.</title>
        <authorList>
            <person name="Schulz F."/>
            <person name="Roux S."/>
            <person name="Paez-Espino D."/>
            <person name="Jungbluth S."/>
            <person name="Walsh D.A."/>
            <person name="Denef V.J."/>
            <person name="McMahon K.D."/>
            <person name="Konstantinidis K.T."/>
            <person name="Eloe-Fadrosh E.A."/>
            <person name="Kyrpides N.C."/>
            <person name="Woyke T."/>
        </authorList>
    </citation>
    <scope>NUCLEOTIDE SEQUENCE</scope>
    <source>
        <strain evidence="2">GVMAG-M-3300023174-68</strain>
    </source>
</reference>
<evidence type="ECO:0000256" key="1">
    <source>
        <dbReference type="SAM" id="Coils"/>
    </source>
</evidence>
<dbReference type="AlphaFoldDB" id="A0A6C0DX47"/>
<organism evidence="2">
    <name type="scientific">viral metagenome</name>
    <dbReference type="NCBI Taxonomy" id="1070528"/>
    <lineage>
        <taxon>unclassified sequences</taxon>
        <taxon>metagenomes</taxon>
        <taxon>organismal metagenomes</taxon>
    </lineage>
</organism>
<evidence type="ECO:0000313" key="2">
    <source>
        <dbReference type="EMBL" id="QHT20619.1"/>
    </source>
</evidence>
<feature type="coiled-coil region" evidence="1">
    <location>
        <begin position="70"/>
        <end position="97"/>
    </location>
</feature>
<keyword evidence="1" id="KW-0175">Coiled coil</keyword>
<accession>A0A6C0DX47</accession>
<name>A0A6C0DX47_9ZZZZ</name>
<proteinExistence type="predicted"/>
<sequence>MIRIYSINKFPLMPMSRIYNVNLLRQHSNFNLHKNSLQNDKAVIDKVIEETDGIYDKLKENNNSINNHMIKILQRENEILNEEINALLTKNNELREFLKERLQ</sequence>
<dbReference type="EMBL" id="MN739679">
    <property type="protein sequence ID" value="QHT20619.1"/>
    <property type="molecule type" value="Genomic_DNA"/>
</dbReference>